<dbReference type="GO" id="GO:0005886">
    <property type="term" value="C:plasma membrane"/>
    <property type="evidence" value="ECO:0007669"/>
    <property type="project" value="UniProtKB-SubCell"/>
</dbReference>
<sequence length="640" mass="70971">MENRFRLPLFFLLLATTSFSAESKCRRVCDLALASYYLPEGNLTYITDLMKSQLLSEAEDIVSYNKDIESKDQVPASTRVNVPFPCDCINGEFLGHIFQYNLAVGDTYTSIANQNYSNLTTDKWLQSFNSYSPTNIPDSGTLNVTINCSCGNSDVSKDYGLFITYPLRPEDSLQSIANKTGIKSELLLEYNPGVNFSQGSGLVYIPGKDQNDSYPPLHLKVTQGKDILKVQCKPTFSSYIVSAKAGLAGGVIAGISVGVVTGLLLLLAFCVYVIYYRRKMLWRKKLLSEESRMKSTRVKDDEATGDPSAEGGNNTTGIRVDKSAEFTYEELVNATNNFSLANKIGQGGFGEVYYAELKGEQAAIKKMDMQASGQFLAELKVLTRVHHLNLVRLIGYCVKDSLFLVYEFIENGNLGQHLRKSGFDPLPWSTRVQIALDSARGLQYIHEHTVPVYIHRDIKSENILIDKNFCAKVADFGLTKLIDVGSSSLPTDNMKGTFGYMPPEYAYGNVSPKIDVYAFGVVLYELISAKEAVIKGPELKGLVSLFDEVFEQEDPTEGLKKLVDPRLGDNYPIDSVCKLRPFYLMQMAHLARACTESDPQQRPSMSSVVVNLTALISTTEDWDIASIIENSTLVNLMSGK</sequence>
<evidence type="ECO:0000256" key="14">
    <source>
        <dbReference type="ARBA" id="ARBA00023170"/>
    </source>
</evidence>
<keyword evidence="10 18" id="KW-0067">ATP-binding</keyword>
<dbReference type="GO" id="GO:0004674">
    <property type="term" value="F:protein serine/threonine kinase activity"/>
    <property type="evidence" value="ECO:0007669"/>
    <property type="project" value="UniProtKB-KW"/>
</dbReference>
<keyword evidence="5" id="KW-0808">Transferase</keyword>
<comment type="catalytic activity">
    <reaction evidence="16">
        <text>L-threonyl-[protein] + ATP = O-phospho-L-threonyl-[protein] + ADP + H(+)</text>
        <dbReference type="Rhea" id="RHEA:46608"/>
        <dbReference type="Rhea" id="RHEA-COMP:11060"/>
        <dbReference type="Rhea" id="RHEA-COMP:11605"/>
        <dbReference type="ChEBI" id="CHEBI:15378"/>
        <dbReference type="ChEBI" id="CHEBI:30013"/>
        <dbReference type="ChEBI" id="CHEBI:30616"/>
        <dbReference type="ChEBI" id="CHEBI:61977"/>
        <dbReference type="ChEBI" id="CHEBI:456216"/>
        <dbReference type="EC" id="2.7.11.1"/>
    </reaction>
</comment>
<evidence type="ECO:0000313" key="23">
    <source>
        <dbReference type="EMBL" id="CDH30704.1"/>
    </source>
</evidence>
<evidence type="ECO:0000256" key="3">
    <source>
        <dbReference type="ARBA" id="ARBA00022475"/>
    </source>
</evidence>
<dbReference type="GO" id="GO:0045087">
    <property type="term" value="P:innate immune response"/>
    <property type="evidence" value="ECO:0007669"/>
    <property type="project" value="InterPro"/>
</dbReference>
<gene>
    <name evidence="23" type="primary">lyk4</name>
</gene>
<dbReference type="SUPFAM" id="SSF56112">
    <property type="entry name" value="Protein kinase-like (PK-like)"/>
    <property type="match status" value="1"/>
</dbReference>
<evidence type="ECO:0000256" key="20">
    <source>
        <dbReference type="SAM" id="Phobius"/>
    </source>
</evidence>
<evidence type="ECO:0000256" key="21">
    <source>
        <dbReference type="SAM" id="SignalP"/>
    </source>
</evidence>
<keyword evidence="8 18" id="KW-0547">Nucleotide-binding</keyword>
<dbReference type="InterPro" id="IPR057097">
    <property type="entry name" value="LysM_RLK3/10"/>
</dbReference>
<keyword evidence="3" id="KW-1003">Cell membrane</keyword>
<keyword evidence="11 20" id="KW-1133">Transmembrane helix</keyword>
<evidence type="ECO:0000256" key="6">
    <source>
        <dbReference type="ARBA" id="ARBA00022692"/>
    </source>
</evidence>
<dbReference type="CDD" id="cd00118">
    <property type="entry name" value="LysM"/>
    <property type="match status" value="1"/>
</dbReference>
<dbReference type="GO" id="GO:0005524">
    <property type="term" value="F:ATP binding"/>
    <property type="evidence" value="ECO:0007669"/>
    <property type="project" value="UniProtKB-UniRule"/>
</dbReference>
<evidence type="ECO:0000256" key="17">
    <source>
        <dbReference type="ARBA" id="ARBA00048679"/>
    </source>
</evidence>
<keyword evidence="13" id="KW-1015">Disulfide bond</keyword>
<dbReference type="Gene3D" id="3.30.200.20">
    <property type="entry name" value="Phosphorylase Kinase, domain 1"/>
    <property type="match status" value="1"/>
</dbReference>
<keyword evidence="7 21" id="KW-0732">Signal</keyword>
<dbReference type="InterPro" id="IPR044812">
    <property type="entry name" value="CERK1/LYK3-like"/>
</dbReference>
<dbReference type="InterPro" id="IPR018392">
    <property type="entry name" value="LysM"/>
</dbReference>
<evidence type="ECO:0000256" key="12">
    <source>
        <dbReference type="ARBA" id="ARBA00023136"/>
    </source>
</evidence>
<name>U6EFK3_CAJCA</name>
<keyword evidence="12 20" id="KW-0472">Membrane</keyword>
<dbReference type="PROSITE" id="PS00108">
    <property type="entry name" value="PROTEIN_KINASE_ST"/>
    <property type="match status" value="1"/>
</dbReference>
<feature type="domain" description="Protein kinase" evidence="22">
    <location>
        <begin position="338"/>
        <end position="616"/>
    </location>
</feature>
<comment type="subcellular location">
    <subcellularLocation>
        <location evidence="1">Cell membrane</location>
        <topology evidence="1">Single-pass membrane protein</topology>
    </subcellularLocation>
</comment>
<dbReference type="GO" id="GO:0019199">
    <property type="term" value="F:transmembrane receptor protein kinase activity"/>
    <property type="evidence" value="ECO:0007669"/>
    <property type="project" value="InterPro"/>
</dbReference>
<keyword evidence="4" id="KW-0723">Serine/threonine-protein kinase</keyword>
<dbReference type="PROSITE" id="PS00107">
    <property type="entry name" value="PROTEIN_KINASE_ATP"/>
    <property type="match status" value="1"/>
</dbReference>
<evidence type="ECO:0000256" key="10">
    <source>
        <dbReference type="ARBA" id="ARBA00022840"/>
    </source>
</evidence>
<keyword evidence="6 20" id="KW-0812">Transmembrane</keyword>
<protein>
    <recommendedName>
        <fullName evidence="2">non-specific serine/threonine protein kinase</fullName>
        <ecNumber evidence="2">2.7.11.1</ecNumber>
    </recommendedName>
</protein>
<feature type="signal peptide" evidence="21">
    <location>
        <begin position="1"/>
        <end position="21"/>
    </location>
</feature>
<dbReference type="Pfam" id="PF23577">
    <property type="entry name" value="LysM_RLK"/>
    <property type="match status" value="1"/>
</dbReference>
<dbReference type="SMART" id="SM00220">
    <property type="entry name" value="S_TKc"/>
    <property type="match status" value="1"/>
</dbReference>
<evidence type="ECO:0000256" key="19">
    <source>
        <dbReference type="SAM" id="MobiDB-lite"/>
    </source>
</evidence>
<evidence type="ECO:0000256" key="18">
    <source>
        <dbReference type="PROSITE-ProRule" id="PRU10141"/>
    </source>
</evidence>
<evidence type="ECO:0000256" key="7">
    <source>
        <dbReference type="ARBA" id="ARBA00022729"/>
    </source>
</evidence>
<evidence type="ECO:0000259" key="22">
    <source>
        <dbReference type="PROSITE" id="PS50011"/>
    </source>
</evidence>
<reference evidence="23" key="1">
    <citation type="journal article" date="2014" name="New Phytol.">
        <title>Evolution of a symbiotic receptor through gene duplications in the legume-rhizobium mutualism.</title>
        <authorList>
            <person name="De Mita S."/>
            <person name="Streng A."/>
            <person name="Bisseling T."/>
            <person name="Geurts R."/>
        </authorList>
    </citation>
    <scope>NUCLEOTIDE SEQUENCE</scope>
</reference>
<evidence type="ECO:0000256" key="8">
    <source>
        <dbReference type="ARBA" id="ARBA00022741"/>
    </source>
</evidence>
<evidence type="ECO:0000256" key="13">
    <source>
        <dbReference type="ARBA" id="ARBA00023157"/>
    </source>
</evidence>
<dbReference type="InterPro" id="IPR017441">
    <property type="entry name" value="Protein_kinase_ATP_BS"/>
</dbReference>
<evidence type="ECO:0000256" key="5">
    <source>
        <dbReference type="ARBA" id="ARBA00022679"/>
    </source>
</evidence>
<evidence type="ECO:0000256" key="4">
    <source>
        <dbReference type="ARBA" id="ARBA00022527"/>
    </source>
</evidence>
<feature type="binding site" evidence="18">
    <location>
        <position position="366"/>
    </location>
    <ligand>
        <name>ATP</name>
        <dbReference type="ChEBI" id="CHEBI:30616"/>
    </ligand>
</feature>
<dbReference type="PROSITE" id="PS50011">
    <property type="entry name" value="PROTEIN_KINASE_DOM"/>
    <property type="match status" value="1"/>
</dbReference>
<comment type="catalytic activity">
    <reaction evidence="17">
        <text>L-seryl-[protein] + ATP = O-phospho-L-seryl-[protein] + ADP + H(+)</text>
        <dbReference type="Rhea" id="RHEA:17989"/>
        <dbReference type="Rhea" id="RHEA-COMP:9863"/>
        <dbReference type="Rhea" id="RHEA-COMP:11604"/>
        <dbReference type="ChEBI" id="CHEBI:15378"/>
        <dbReference type="ChEBI" id="CHEBI:29999"/>
        <dbReference type="ChEBI" id="CHEBI:30616"/>
        <dbReference type="ChEBI" id="CHEBI:83421"/>
        <dbReference type="ChEBI" id="CHEBI:456216"/>
        <dbReference type="EC" id="2.7.11.1"/>
    </reaction>
</comment>
<dbReference type="InterPro" id="IPR000719">
    <property type="entry name" value="Prot_kinase_dom"/>
</dbReference>
<dbReference type="FunFam" id="1.10.510.10:FF:000468">
    <property type="entry name" value="PTI1-like tyrosine-protein kinase 3"/>
    <property type="match status" value="1"/>
</dbReference>
<feature type="compositionally biased region" description="Basic and acidic residues" evidence="19">
    <location>
        <begin position="293"/>
        <end position="302"/>
    </location>
</feature>
<keyword evidence="15" id="KW-0325">Glycoprotein</keyword>
<keyword evidence="9 23" id="KW-0418">Kinase</keyword>
<dbReference type="Gene3D" id="1.10.510.10">
    <property type="entry name" value="Transferase(Phosphotransferase) domain 1"/>
    <property type="match status" value="1"/>
</dbReference>
<dbReference type="InterPro" id="IPR001245">
    <property type="entry name" value="Ser-Thr/Tyr_kinase_cat_dom"/>
</dbReference>
<evidence type="ECO:0000256" key="11">
    <source>
        <dbReference type="ARBA" id="ARBA00022989"/>
    </source>
</evidence>
<feature type="chain" id="PRO_5004668635" description="non-specific serine/threonine protein kinase" evidence="21">
    <location>
        <begin position="22"/>
        <end position="640"/>
    </location>
</feature>
<dbReference type="EMBL" id="HG426463">
    <property type="protein sequence ID" value="CDH30704.1"/>
    <property type="molecule type" value="Genomic_DNA"/>
</dbReference>
<evidence type="ECO:0000256" key="16">
    <source>
        <dbReference type="ARBA" id="ARBA00047899"/>
    </source>
</evidence>
<evidence type="ECO:0000256" key="9">
    <source>
        <dbReference type="ARBA" id="ARBA00022777"/>
    </source>
</evidence>
<evidence type="ECO:0000256" key="15">
    <source>
        <dbReference type="ARBA" id="ARBA00023180"/>
    </source>
</evidence>
<dbReference type="GO" id="GO:0009617">
    <property type="term" value="P:response to bacterium"/>
    <property type="evidence" value="ECO:0007669"/>
    <property type="project" value="UniProtKB-ARBA"/>
</dbReference>
<dbReference type="InterPro" id="IPR008271">
    <property type="entry name" value="Ser/Thr_kinase_AS"/>
</dbReference>
<evidence type="ECO:0000256" key="2">
    <source>
        <dbReference type="ARBA" id="ARBA00012513"/>
    </source>
</evidence>
<evidence type="ECO:0000256" key="1">
    <source>
        <dbReference type="ARBA" id="ARBA00004162"/>
    </source>
</evidence>
<proteinExistence type="predicted"/>
<dbReference type="EC" id="2.7.11.1" evidence="2"/>
<feature type="transmembrane region" description="Helical" evidence="20">
    <location>
        <begin position="247"/>
        <end position="275"/>
    </location>
</feature>
<keyword evidence="14 23" id="KW-0675">Receptor</keyword>
<dbReference type="CDD" id="cd14066">
    <property type="entry name" value="STKc_IRAK"/>
    <property type="match status" value="1"/>
</dbReference>
<dbReference type="PANTHER" id="PTHR46204">
    <property type="entry name" value="CHITIN ELICITOR RECEPTOR KINASE 1-RELATED"/>
    <property type="match status" value="1"/>
</dbReference>
<dbReference type="PANTHER" id="PTHR46204:SF12">
    <property type="entry name" value="LYSM RECEPTOR KINASE K1B"/>
    <property type="match status" value="1"/>
</dbReference>
<dbReference type="InterPro" id="IPR011009">
    <property type="entry name" value="Kinase-like_dom_sf"/>
</dbReference>
<dbReference type="FunFam" id="3.30.200.20:FF:000468">
    <property type="entry name" value="LysM receptor kinase 2"/>
    <property type="match status" value="1"/>
</dbReference>
<accession>U6EFK3</accession>
<organism evidence="23">
    <name type="scientific">Cajanus cajan</name>
    <name type="common">Pigeon pea</name>
    <name type="synonym">Cajanus indicus</name>
    <dbReference type="NCBI Taxonomy" id="3821"/>
    <lineage>
        <taxon>Eukaryota</taxon>
        <taxon>Viridiplantae</taxon>
        <taxon>Streptophyta</taxon>
        <taxon>Embryophyta</taxon>
        <taxon>Tracheophyta</taxon>
        <taxon>Spermatophyta</taxon>
        <taxon>Magnoliopsida</taxon>
        <taxon>eudicotyledons</taxon>
        <taxon>Gunneridae</taxon>
        <taxon>Pentapetalae</taxon>
        <taxon>rosids</taxon>
        <taxon>fabids</taxon>
        <taxon>Fabales</taxon>
        <taxon>Fabaceae</taxon>
        <taxon>Papilionoideae</taxon>
        <taxon>50 kb inversion clade</taxon>
        <taxon>NPAAA clade</taxon>
        <taxon>indigoferoid/millettioid clade</taxon>
        <taxon>Phaseoleae</taxon>
        <taxon>Cajanus</taxon>
    </lineage>
</organism>
<feature type="region of interest" description="Disordered" evidence="19">
    <location>
        <begin position="293"/>
        <end position="317"/>
    </location>
</feature>
<dbReference type="Pfam" id="PF07714">
    <property type="entry name" value="PK_Tyr_Ser-Thr"/>
    <property type="match status" value="1"/>
</dbReference>
<dbReference type="AlphaFoldDB" id="U6EFK3"/>